<evidence type="ECO:0000313" key="1">
    <source>
        <dbReference type="EMBL" id="KGB99832.1"/>
    </source>
</evidence>
<dbReference type="SUPFAM" id="SSF140319">
    <property type="entry name" value="IscX-like"/>
    <property type="match status" value="1"/>
</dbReference>
<proteinExistence type="predicted"/>
<sequence length="69" mass="8045">MKWTDSREIAIALAEKYPDIDPQRINFVDLRQWVLELDGFADDPAHSGEKILEAIQAHWIDESDFDDED</sequence>
<accession>A0AA89CEN4</accession>
<dbReference type="Pfam" id="PF04384">
    <property type="entry name" value="Fe-S_assembly"/>
    <property type="match status" value="1"/>
</dbReference>
<dbReference type="PANTHER" id="PTHR37532:SF1">
    <property type="entry name" value="PROTEIN ISCX"/>
    <property type="match status" value="1"/>
</dbReference>
<dbReference type="PIRSF" id="PIRSF039003">
    <property type="entry name" value="IscX"/>
    <property type="match status" value="1"/>
</dbReference>
<reference evidence="1 2" key="1">
    <citation type="submission" date="2014-06" db="EMBL/GenBank/DDBJ databases">
        <authorList>
            <person name="Bishop-Lilly K.A."/>
            <person name="Broomall S.M."/>
            <person name="Chain P.S."/>
            <person name="Chertkov O."/>
            <person name="Coyne S.R."/>
            <person name="Daligault H.E."/>
            <person name="Davenport K.W."/>
            <person name="Erkkila T."/>
            <person name="Frey K.G."/>
            <person name="Gibbons H.S."/>
            <person name="Gu W."/>
            <person name="Jaissle J."/>
            <person name="Johnson S.L."/>
            <person name="Koroleva G.I."/>
            <person name="Ladner J.T."/>
            <person name="Lo C.-C."/>
            <person name="Minogue T.D."/>
            <person name="Munk C."/>
            <person name="Palacios G.F."/>
            <person name="Redden C.L."/>
            <person name="Rosenzweig C.N."/>
            <person name="Scholz M.B."/>
            <person name="Teshima H."/>
            <person name="Xu Y."/>
        </authorList>
    </citation>
    <scope>NUCLEOTIDE SEQUENCE [LARGE SCALE GENOMIC DNA]</scope>
    <source>
        <strain evidence="1 2">DWS 37UF10B-2</strain>
    </source>
</reference>
<dbReference type="RefSeq" id="WP_034207749.1">
    <property type="nucleotide sequence ID" value="NZ_KN150854.1"/>
</dbReference>
<dbReference type="GO" id="GO:0005829">
    <property type="term" value="C:cytosol"/>
    <property type="evidence" value="ECO:0007669"/>
    <property type="project" value="TreeGrafter"/>
</dbReference>
<name>A0AA89CEN4_BURCE</name>
<protein>
    <submittedName>
        <fullName evidence="1">FeS assembly protein IscX</fullName>
    </submittedName>
</protein>
<dbReference type="GO" id="GO:0008198">
    <property type="term" value="F:ferrous iron binding"/>
    <property type="evidence" value="ECO:0007669"/>
    <property type="project" value="TreeGrafter"/>
</dbReference>
<gene>
    <name evidence="1" type="primary">iscX</name>
    <name evidence="1" type="ORF">DM43_4163</name>
</gene>
<dbReference type="NCBIfam" id="TIGR03412">
    <property type="entry name" value="iscX_yfhJ"/>
    <property type="match status" value="1"/>
</dbReference>
<dbReference type="Gene3D" id="1.10.10.600">
    <property type="entry name" value="IscX-like"/>
    <property type="match status" value="1"/>
</dbReference>
<comment type="caution">
    <text evidence="1">The sequence shown here is derived from an EMBL/GenBank/DDBJ whole genome shotgun (WGS) entry which is preliminary data.</text>
</comment>
<dbReference type="Proteomes" id="UP000029575">
    <property type="component" value="Unassembled WGS sequence"/>
</dbReference>
<dbReference type="EMBL" id="JPGD01000005">
    <property type="protein sequence ID" value="KGB99832.1"/>
    <property type="molecule type" value="Genomic_DNA"/>
</dbReference>
<dbReference type="GO" id="GO:0016226">
    <property type="term" value="P:iron-sulfur cluster assembly"/>
    <property type="evidence" value="ECO:0007669"/>
    <property type="project" value="UniProtKB-UniRule"/>
</dbReference>
<dbReference type="AlphaFoldDB" id="A0AA89CEN4"/>
<dbReference type="InterPro" id="IPR007479">
    <property type="entry name" value="ISC_FeS_clus_asmbl_IscsX"/>
</dbReference>
<evidence type="ECO:0000313" key="2">
    <source>
        <dbReference type="Proteomes" id="UP000029575"/>
    </source>
</evidence>
<organism evidence="1 2">
    <name type="scientific">Burkholderia cepacia</name>
    <name type="common">Pseudomonas cepacia</name>
    <dbReference type="NCBI Taxonomy" id="292"/>
    <lineage>
        <taxon>Bacteria</taxon>
        <taxon>Pseudomonadati</taxon>
        <taxon>Pseudomonadota</taxon>
        <taxon>Betaproteobacteria</taxon>
        <taxon>Burkholderiales</taxon>
        <taxon>Burkholderiaceae</taxon>
        <taxon>Burkholderia</taxon>
        <taxon>Burkholderia cepacia complex</taxon>
    </lineage>
</organism>
<dbReference type="InterPro" id="IPR036762">
    <property type="entry name" value="IscX-like_sf"/>
</dbReference>
<dbReference type="PANTHER" id="PTHR37532">
    <property type="entry name" value="PROTEIN ISCX"/>
    <property type="match status" value="1"/>
</dbReference>